<proteinExistence type="predicted"/>
<organism evidence="1">
    <name type="scientific">Ixodes ricinus</name>
    <name type="common">Common tick</name>
    <name type="synonym">Acarus ricinus</name>
    <dbReference type="NCBI Taxonomy" id="34613"/>
    <lineage>
        <taxon>Eukaryota</taxon>
        <taxon>Metazoa</taxon>
        <taxon>Ecdysozoa</taxon>
        <taxon>Arthropoda</taxon>
        <taxon>Chelicerata</taxon>
        <taxon>Arachnida</taxon>
        <taxon>Acari</taxon>
        <taxon>Parasitiformes</taxon>
        <taxon>Ixodida</taxon>
        <taxon>Ixodoidea</taxon>
        <taxon>Ixodidae</taxon>
        <taxon>Ixodinae</taxon>
        <taxon>Ixodes</taxon>
    </lineage>
</organism>
<name>A0A6B0V716_IXORI</name>
<sequence>MRWFCAGTGRLALFRVEFQMLGVLKGAVLPSKLGMRPFFDFGLGGLPIQDARVEGGKDACPVVPPSREVHRGVDDLWVGGRQVGSRQPVLDGHLRFPVHGAALVAVHDGLTGLVPQQLYPVVKDLEARVGILPVGEDLAIHKAGEHLGLNEAGQEWQVGLRLLRQERGLVEVVHSVPGCQPLLHVLLVWLDDKVVVGAEHVQEPVEEDLPDRIVQPELFQLRVTVSAVKVCGGVVVRGLALNGMAIAGMAVRRTAVRGTTQEARPALIVLVGEGLPQVLQ</sequence>
<dbReference type="EMBL" id="GIFC01015533">
    <property type="protein sequence ID" value="MXU97616.1"/>
    <property type="molecule type" value="Transcribed_RNA"/>
</dbReference>
<protein>
    <submittedName>
        <fullName evidence="1">Putative secreted protein</fullName>
    </submittedName>
</protein>
<dbReference type="AlphaFoldDB" id="A0A6B0V716"/>
<reference evidence="1" key="1">
    <citation type="submission" date="2019-12" db="EMBL/GenBank/DDBJ databases">
        <title>An insight into the sialome of adult female Ixodes ricinus ticks feeding for 6 days.</title>
        <authorList>
            <person name="Perner J."/>
            <person name="Ribeiro J.M.C."/>
        </authorList>
    </citation>
    <scope>NUCLEOTIDE SEQUENCE</scope>
    <source>
        <strain evidence="1">Semi-engorged</strain>
        <tissue evidence="1">Salivary glands</tissue>
    </source>
</reference>
<evidence type="ECO:0000313" key="1">
    <source>
        <dbReference type="EMBL" id="MXU97616.1"/>
    </source>
</evidence>
<accession>A0A6B0V716</accession>